<dbReference type="GO" id="GO:0016579">
    <property type="term" value="P:protein deubiquitination"/>
    <property type="evidence" value="ECO:0007669"/>
    <property type="project" value="InterPro"/>
</dbReference>
<organism evidence="5 6">
    <name type="scientific">Drechmeria coniospora</name>
    <name type="common">Nematophagous fungus</name>
    <name type="synonym">Meria coniospora</name>
    <dbReference type="NCBI Taxonomy" id="98403"/>
    <lineage>
        <taxon>Eukaryota</taxon>
        <taxon>Fungi</taxon>
        <taxon>Dikarya</taxon>
        <taxon>Ascomycota</taxon>
        <taxon>Pezizomycotina</taxon>
        <taxon>Sordariomycetes</taxon>
        <taxon>Hypocreomycetidae</taxon>
        <taxon>Hypocreales</taxon>
        <taxon>Ophiocordycipitaceae</taxon>
        <taxon>Drechmeria</taxon>
    </lineage>
</organism>
<dbReference type="STRING" id="98403.A0A151GD32"/>
<keyword evidence="6" id="KW-1185">Reference proteome</keyword>
<evidence type="ECO:0000256" key="1">
    <source>
        <dbReference type="ARBA" id="ARBA00009085"/>
    </source>
</evidence>
<sequence length="999" mass="110483">MATNARNGFTAGYEGKDDGRNGASSRPDAAPLPHIDDILARPTDIDANQSIKRLLEQAETAFKQSEISRDFNRPDVALKEYIRASIIAVQVISKHQDYHAQRSDHGGVGKAHATLLKKISQQNDAYERIKHDIMEDNKRTGVLPVVRRFKSLPAASNGPAARPGVQQPTSNGHAQPVVNGSSKKTKPLVHPKPQSLHGNAIQHGSGPAASVNGAAADLAARFASLRGPQASPGQDPRIKTYTIPAYKETPKLPESRVLTIDIGADPSALPKIPDAIYSPARGSVSGEAARLPTSTPRGLFTRRASSPSVPSTPSISQHQGSEYFPPVPEEAVEHITIPEGDSVTAEQLYDIMKGKGSILLIDVRPRGDFDDGHIMSSSIICVEPSILLRDNISSDDISESMVLSPQQDQPLFEKRDKYDLVVFYDQNSERIIQSPKNSDEVVVLSLHRALVHLNYGRELRRPPVILKGGLDAWIDLMGSGALQSTSAATSTSVRPNRRHGVIQRRGSKYVVAPLLPADVRAWQNTLEKEAHQTATRPIFPRTGEEFLRSRPELTEKQSMRSSVAAEDQHMHKFDSHAQLPAPPTRPRAAVQRPSHSGLSHGDEDDWAGGRSRKATDQVSTSAPRMPTGLSNPRNWCYANSVLQSLLASPEFGRELADSEWVQKYDVPRKEGETINPPQLMIQMLSKLFHWMSTGMFETIKATTLMDYSKYLCKASDPQSQFGGLDQQDAQEFMSFLMDQVHDETNSRRNLAKPRVAQPETRGRALVEAAIEYWGNYSVYNQSMVDRFWRGVDLSTVRCMQCDSRTYTFSPFGWIPVPVGNGRDMTLAEALGQYIAGNRLDDFACDHCGGKRKALQSMSLARMPPLLCLSFRRFDYCGGGLTKSTAAISWDFNDFDFSPYFVDRLDGEFSKAHDKAFGGPFRYQCYAVISHSGNNINAGHYIAHVRDSNSRDPYAWFRCNDTTVSKVRIGSGESSDKQKEVFRGDAGLVPYLVFFRRKGA</sequence>
<dbReference type="Gene3D" id="3.40.250.10">
    <property type="entry name" value="Rhodanese-like domain"/>
    <property type="match status" value="1"/>
</dbReference>
<feature type="domain" description="USP" evidence="4">
    <location>
        <begin position="627"/>
        <end position="997"/>
    </location>
</feature>
<accession>A0A151GD32</accession>
<dbReference type="AlphaFoldDB" id="A0A151GD32"/>
<feature type="compositionally biased region" description="Basic and acidic residues" evidence="2">
    <location>
        <begin position="542"/>
        <end position="558"/>
    </location>
</feature>
<feature type="domain" description="Rhodanese" evidence="3">
    <location>
        <begin position="354"/>
        <end position="482"/>
    </location>
</feature>
<dbReference type="InterPro" id="IPR036873">
    <property type="entry name" value="Rhodanese-like_dom_sf"/>
</dbReference>
<dbReference type="Pfam" id="PF00443">
    <property type="entry name" value="UCH"/>
    <property type="match status" value="1"/>
</dbReference>
<reference evidence="5 6" key="1">
    <citation type="journal article" date="2016" name="Sci. Rep.">
        <title>Insights into Adaptations to a Near-Obligate Nematode Endoparasitic Lifestyle from the Finished Genome of Drechmeria coniospora.</title>
        <authorList>
            <person name="Zhang L."/>
            <person name="Zhou Z."/>
            <person name="Guo Q."/>
            <person name="Fokkens L."/>
            <person name="Miskei M."/>
            <person name="Pocsi I."/>
            <person name="Zhang W."/>
            <person name="Chen M."/>
            <person name="Wang L."/>
            <person name="Sun Y."/>
            <person name="Donzelli B.G."/>
            <person name="Gibson D.M."/>
            <person name="Nelson D.R."/>
            <person name="Luo J.G."/>
            <person name="Rep M."/>
            <person name="Liu H."/>
            <person name="Yang S."/>
            <person name="Wang J."/>
            <person name="Krasnoff S.B."/>
            <person name="Xu Y."/>
            <person name="Molnar I."/>
            <person name="Lin M."/>
        </authorList>
    </citation>
    <scope>NUCLEOTIDE SEQUENCE [LARGE SCALE GENOMIC DNA]</scope>
    <source>
        <strain evidence="5 6">ARSEF 6962</strain>
    </source>
</reference>
<comment type="caution">
    <text evidence="5">The sequence shown here is derived from an EMBL/GenBank/DDBJ whole genome shotgun (WGS) entry which is preliminary data.</text>
</comment>
<dbReference type="FunCoup" id="A0A151GD32">
    <property type="interactions" value="124"/>
</dbReference>
<feature type="compositionally biased region" description="Polar residues" evidence="2">
    <location>
        <begin position="616"/>
        <end position="630"/>
    </location>
</feature>
<feature type="region of interest" description="Disordered" evidence="2">
    <location>
        <begin position="528"/>
        <end position="630"/>
    </location>
</feature>
<dbReference type="SUPFAM" id="SSF54001">
    <property type="entry name" value="Cysteine proteinases"/>
    <property type="match status" value="1"/>
</dbReference>
<feature type="compositionally biased region" description="Low complexity" evidence="2">
    <location>
        <begin position="305"/>
        <end position="316"/>
    </location>
</feature>
<comment type="similarity">
    <text evidence="1">Belongs to the peptidase C19 family.</text>
</comment>
<dbReference type="Gene3D" id="3.90.70.10">
    <property type="entry name" value="Cysteine proteinases"/>
    <property type="match status" value="1"/>
</dbReference>
<dbReference type="PROSITE" id="PS50235">
    <property type="entry name" value="USP_3"/>
    <property type="match status" value="1"/>
</dbReference>
<dbReference type="InterPro" id="IPR028889">
    <property type="entry name" value="USP"/>
</dbReference>
<dbReference type="SUPFAM" id="SSF52821">
    <property type="entry name" value="Rhodanese/Cell cycle control phosphatase"/>
    <property type="match status" value="1"/>
</dbReference>
<dbReference type="GeneID" id="63719610"/>
<dbReference type="Pfam" id="PF00581">
    <property type="entry name" value="Rhodanese"/>
    <property type="match status" value="1"/>
</dbReference>
<evidence type="ECO:0000256" key="2">
    <source>
        <dbReference type="SAM" id="MobiDB-lite"/>
    </source>
</evidence>
<dbReference type="InterPro" id="IPR001394">
    <property type="entry name" value="Peptidase_C19_UCH"/>
</dbReference>
<feature type="compositionally biased region" description="Polar residues" evidence="2">
    <location>
        <begin position="166"/>
        <end position="182"/>
    </location>
</feature>
<dbReference type="InterPro" id="IPR050185">
    <property type="entry name" value="Ub_carboxyl-term_hydrolase"/>
</dbReference>
<evidence type="ECO:0000259" key="4">
    <source>
        <dbReference type="PROSITE" id="PS50235"/>
    </source>
</evidence>
<evidence type="ECO:0000313" key="5">
    <source>
        <dbReference type="EMBL" id="KYK55006.1"/>
    </source>
</evidence>
<dbReference type="RefSeq" id="XP_040654358.1">
    <property type="nucleotide sequence ID" value="XM_040804254.1"/>
</dbReference>
<gene>
    <name evidence="5" type="ORF">DCS_06967</name>
</gene>
<evidence type="ECO:0000259" key="3">
    <source>
        <dbReference type="PROSITE" id="PS50206"/>
    </source>
</evidence>
<proteinExistence type="inferred from homology"/>
<evidence type="ECO:0008006" key="7">
    <source>
        <dbReference type="Google" id="ProtNLM"/>
    </source>
</evidence>
<evidence type="ECO:0000313" key="6">
    <source>
        <dbReference type="Proteomes" id="UP000076580"/>
    </source>
</evidence>
<name>A0A151GD32_DRECN</name>
<dbReference type="GO" id="GO:0004843">
    <property type="term" value="F:cysteine-type deubiquitinase activity"/>
    <property type="evidence" value="ECO:0007669"/>
    <property type="project" value="InterPro"/>
</dbReference>
<dbReference type="InterPro" id="IPR038765">
    <property type="entry name" value="Papain-like_cys_pep_sf"/>
</dbReference>
<dbReference type="PROSITE" id="PS50206">
    <property type="entry name" value="RHODANESE_3"/>
    <property type="match status" value="1"/>
</dbReference>
<dbReference type="Gene3D" id="1.20.58.80">
    <property type="entry name" value="Phosphotransferase system, lactose/cellobiose-type IIA subunit"/>
    <property type="match status" value="1"/>
</dbReference>
<feature type="region of interest" description="Disordered" evidence="2">
    <location>
        <begin position="1"/>
        <end position="41"/>
    </location>
</feature>
<feature type="compositionally biased region" description="Basic and acidic residues" evidence="2">
    <location>
        <begin position="566"/>
        <end position="575"/>
    </location>
</feature>
<dbReference type="CDD" id="cd02674">
    <property type="entry name" value="Peptidase_C19R"/>
    <property type="match status" value="1"/>
</dbReference>
<dbReference type="InParanoid" id="A0A151GD32"/>
<feature type="region of interest" description="Disordered" evidence="2">
    <location>
        <begin position="153"/>
        <end position="191"/>
    </location>
</feature>
<protein>
    <recommendedName>
        <fullName evidence="7">Ubiquitin carboxyl-terminal hydrolase 2</fullName>
    </recommendedName>
</protein>
<dbReference type="Proteomes" id="UP000076580">
    <property type="component" value="Chromosome 03"/>
</dbReference>
<feature type="region of interest" description="Disordered" evidence="2">
    <location>
        <begin position="285"/>
        <end position="324"/>
    </location>
</feature>
<dbReference type="PANTHER" id="PTHR21646">
    <property type="entry name" value="UBIQUITIN CARBOXYL-TERMINAL HYDROLASE"/>
    <property type="match status" value="1"/>
</dbReference>
<dbReference type="InterPro" id="IPR001763">
    <property type="entry name" value="Rhodanese-like_dom"/>
</dbReference>
<dbReference type="EMBL" id="LAYC01000003">
    <property type="protein sequence ID" value="KYK55006.1"/>
    <property type="molecule type" value="Genomic_DNA"/>
</dbReference>
<dbReference type="SMART" id="SM00450">
    <property type="entry name" value="RHOD"/>
    <property type="match status" value="1"/>
</dbReference>